<dbReference type="AlphaFoldDB" id="A0A0B3RQW6"/>
<feature type="region of interest" description="Disordered" evidence="1">
    <location>
        <begin position="17"/>
        <end position="58"/>
    </location>
</feature>
<organism evidence="2 3">
    <name type="scientific">Mameliella alba</name>
    <dbReference type="NCBI Taxonomy" id="561184"/>
    <lineage>
        <taxon>Bacteria</taxon>
        <taxon>Pseudomonadati</taxon>
        <taxon>Pseudomonadota</taxon>
        <taxon>Alphaproteobacteria</taxon>
        <taxon>Rhodobacterales</taxon>
        <taxon>Roseobacteraceae</taxon>
        <taxon>Mameliella</taxon>
    </lineage>
</organism>
<protein>
    <submittedName>
        <fullName evidence="2">Uncharacterized protein</fullName>
    </submittedName>
</protein>
<dbReference type="RefSeq" id="WP_043146370.1">
    <property type="nucleotide sequence ID" value="NZ_JSUQ01000028.1"/>
</dbReference>
<accession>A0A0B3RQW6</accession>
<evidence type="ECO:0000256" key="1">
    <source>
        <dbReference type="SAM" id="MobiDB-lite"/>
    </source>
</evidence>
<feature type="compositionally biased region" description="Gly residues" evidence="1">
    <location>
        <begin position="40"/>
        <end position="54"/>
    </location>
</feature>
<dbReference type="OrthoDB" id="7864044at2"/>
<keyword evidence="3" id="KW-1185">Reference proteome</keyword>
<evidence type="ECO:0000313" key="2">
    <source>
        <dbReference type="EMBL" id="KHQ50282.1"/>
    </source>
</evidence>
<comment type="caution">
    <text evidence="2">The sequence shown here is derived from an EMBL/GenBank/DDBJ whole genome shotgun (WGS) entry which is preliminary data.</text>
</comment>
<proteinExistence type="predicted"/>
<reference evidence="2 3" key="1">
    <citation type="submission" date="2014-10" db="EMBL/GenBank/DDBJ databases">
        <title>Genome sequence of Ponticoccus sp. strain UMTAT08 isolated from clonal culture of toxic dinoflagellate Alexandrium tamiyavanichii.</title>
        <authorList>
            <person name="Gan H.Y."/>
            <person name="Muhd D.-D."/>
            <person name="Mohd Noor M.E."/>
            <person name="Yeong Y.S."/>
            <person name="Usup G."/>
        </authorList>
    </citation>
    <scope>NUCLEOTIDE SEQUENCE [LARGE SCALE GENOMIC DNA]</scope>
    <source>
        <strain evidence="2 3">UMTAT08</strain>
    </source>
</reference>
<name>A0A0B3RQW6_9RHOB</name>
<dbReference type="EMBL" id="JSUQ01000028">
    <property type="protein sequence ID" value="KHQ50282.1"/>
    <property type="molecule type" value="Genomic_DNA"/>
</dbReference>
<sequence>MNRIFGLVPAWRELLREGEGAGGGGGADTVPAAGADAGPAGAGGADTVPGGAGDAGSSTWWEDRRLADARPQLEAWGLTTDDPVDAVAKLSKMERDAQKKLGKSADQLMDRPAEGQDVGEWLRQNGELFGIPEGADKYELQKPEDWPKDAPWDEGLEQAARAKGHELGLSQAQMQGMTALYAEHVASLFGSAETDAAAANEALRTTLQKDWGGQYDAKVAQAQIAASAVAEAAGIDGDGLKALGDLLAGKTGDAQTIKLFAAIGDMMGEDTLQLSKGHGNTLGDTPADARAELQAMMAPDSDYAKAAAAKRAGRPSPDFDRLHKRYTQLTALAAKR</sequence>
<dbReference type="STRING" id="561184.SAMN05216376_111127"/>
<evidence type="ECO:0000313" key="3">
    <source>
        <dbReference type="Proteomes" id="UP000030960"/>
    </source>
</evidence>
<dbReference type="Proteomes" id="UP000030960">
    <property type="component" value="Unassembled WGS sequence"/>
</dbReference>
<feature type="compositionally biased region" description="Low complexity" evidence="1">
    <location>
        <begin position="28"/>
        <end position="39"/>
    </location>
</feature>
<gene>
    <name evidence="2" type="ORF">OA50_05130</name>
</gene>